<sequence length="140" mass="16671">MQKPEKTGMQKQKKREIDRRYRQKKKKAVVETKIKLAMTMIENENLKSTVQKLEQEIIQLTKQLNSIEPRPDQTTYDELQQKIKYLRVENEVTKCLLKDTDASYISNMIKVLKENEDMKRTIEHYERLSSHAGCLKKLET</sequence>
<feature type="coiled-coil region" evidence="1">
    <location>
        <begin position="36"/>
        <end position="70"/>
    </location>
</feature>
<organism evidence="3 4">
    <name type="scientific">Populus trichocarpa</name>
    <name type="common">Western balsam poplar</name>
    <name type="synonym">Populus balsamifera subsp. trichocarpa</name>
    <dbReference type="NCBI Taxonomy" id="3694"/>
    <lineage>
        <taxon>Eukaryota</taxon>
        <taxon>Viridiplantae</taxon>
        <taxon>Streptophyta</taxon>
        <taxon>Embryophyta</taxon>
        <taxon>Tracheophyta</taxon>
        <taxon>Spermatophyta</taxon>
        <taxon>Magnoliopsida</taxon>
        <taxon>eudicotyledons</taxon>
        <taxon>Gunneridae</taxon>
        <taxon>Pentapetalae</taxon>
        <taxon>rosids</taxon>
        <taxon>fabids</taxon>
        <taxon>Malpighiales</taxon>
        <taxon>Salicaceae</taxon>
        <taxon>Saliceae</taxon>
        <taxon>Populus</taxon>
    </lineage>
</organism>
<reference evidence="3 4" key="1">
    <citation type="journal article" date="2006" name="Science">
        <title>The genome of black cottonwood, Populus trichocarpa (Torr. &amp; Gray).</title>
        <authorList>
            <person name="Tuskan G.A."/>
            <person name="Difazio S."/>
            <person name="Jansson S."/>
            <person name="Bohlmann J."/>
            <person name="Grigoriev I."/>
            <person name="Hellsten U."/>
            <person name="Putnam N."/>
            <person name="Ralph S."/>
            <person name="Rombauts S."/>
            <person name="Salamov A."/>
            <person name="Schein J."/>
            <person name="Sterck L."/>
            <person name="Aerts A."/>
            <person name="Bhalerao R.R."/>
            <person name="Bhalerao R.P."/>
            <person name="Blaudez D."/>
            <person name="Boerjan W."/>
            <person name="Brun A."/>
            <person name="Brunner A."/>
            <person name="Busov V."/>
            <person name="Campbell M."/>
            <person name="Carlson J."/>
            <person name="Chalot M."/>
            <person name="Chapman J."/>
            <person name="Chen G.L."/>
            <person name="Cooper D."/>
            <person name="Coutinho P.M."/>
            <person name="Couturier J."/>
            <person name="Covert S."/>
            <person name="Cronk Q."/>
            <person name="Cunningham R."/>
            <person name="Davis J."/>
            <person name="Degroeve S."/>
            <person name="Dejardin A."/>
            <person name="Depamphilis C."/>
            <person name="Detter J."/>
            <person name="Dirks B."/>
            <person name="Dubchak I."/>
            <person name="Duplessis S."/>
            <person name="Ehlting J."/>
            <person name="Ellis B."/>
            <person name="Gendler K."/>
            <person name="Goodstein D."/>
            <person name="Gribskov M."/>
            <person name="Grimwood J."/>
            <person name="Groover A."/>
            <person name="Gunter L."/>
            <person name="Hamberger B."/>
            <person name="Heinze B."/>
            <person name="Helariutta Y."/>
            <person name="Henrissat B."/>
            <person name="Holligan D."/>
            <person name="Holt R."/>
            <person name="Huang W."/>
            <person name="Islam-Faridi N."/>
            <person name="Jones S."/>
            <person name="Jones-Rhoades M."/>
            <person name="Jorgensen R."/>
            <person name="Joshi C."/>
            <person name="Kangasjarvi J."/>
            <person name="Karlsson J."/>
            <person name="Kelleher C."/>
            <person name="Kirkpatrick R."/>
            <person name="Kirst M."/>
            <person name="Kohler A."/>
            <person name="Kalluri U."/>
            <person name="Larimer F."/>
            <person name="Leebens-Mack J."/>
            <person name="Leple J.C."/>
            <person name="Locascio P."/>
            <person name="Lou Y."/>
            <person name="Lucas S."/>
            <person name="Martin F."/>
            <person name="Montanini B."/>
            <person name="Napoli C."/>
            <person name="Nelson D.R."/>
            <person name="Nelson C."/>
            <person name="Nieminen K."/>
            <person name="Nilsson O."/>
            <person name="Pereda V."/>
            <person name="Peter G."/>
            <person name="Philippe R."/>
            <person name="Pilate G."/>
            <person name="Poliakov A."/>
            <person name="Razumovskaya J."/>
            <person name="Richardson P."/>
            <person name="Rinaldi C."/>
            <person name="Ritland K."/>
            <person name="Rouze P."/>
            <person name="Ryaboy D."/>
            <person name="Schmutz J."/>
            <person name="Schrader J."/>
            <person name="Segerman B."/>
            <person name="Shin H."/>
            <person name="Siddiqui A."/>
            <person name="Sterky F."/>
            <person name="Terry A."/>
            <person name="Tsai C.J."/>
            <person name="Uberbacher E."/>
            <person name="Unneberg P."/>
            <person name="Vahala J."/>
            <person name="Wall K."/>
            <person name="Wessler S."/>
            <person name="Yang G."/>
            <person name="Yin T."/>
            <person name="Douglas C."/>
            <person name="Marra M."/>
            <person name="Sandberg G."/>
            <person name="Van de Peer Y."/>
            <person name="Rokhsar D."/>
        </authorList>
    </citation>
    <scope>NUCLEOTIDE SEQUENCE [LARGE SCALE GENOMIC DNA]</scope>
    <source>
        <strain evidence="4">cv. Nisqually</strain>
    </source>
</reference>
<keyword evidence="1" id="KW-0175">Coiled coil</keyword>
<feature type="region of interest" description="Disordered" evidence="2">
    <location>
        <begin position="1"/>
        <end position="24"/>
    </location>
</feature>
<accession>A0A2K2BAV5</accession>
<dbReference type="InParanoid" id="A0A2K2BAV5"/>
<keyword evidence="4" id="KW-1185">Reference proteome</keyword>
<protein>
    <recommendedName>
        <fullName evidence="5">BZIP domain-containing protein</fullName>
    </recommendedName>
</protein>
<dbReference type="Gene3D" id="1.20.5.170">
    <property type="match status" value="1"/>
</dbReference>
<dbReference type="Proteomes" id="UP000006729">
    <property type="component" value="Chromosome 3"/>
</dbReference>
<name>A0A2K2BAV5_POPTR</name>
<dbReference type="SMR" id="A0A2K2BAV5"/>
<evidence type="ECO:0000313" key="3">
    <source>
        <dbReference type="EMBL" id="PNT46894.1"/>
    </source>
</evidence>
<evidence type="ECO:0000256" key="2">
    <source>
        <dbReference type="SAM" id="MobiDB-lite"/>
    </source>
</evidence>
<evidence type="ECO:0000256" key="1">
    <source>
        <dbReference type="SAM" id="Coils"/>
    </source>
</evidence>
<proteinExistence type="predicted"/>
<gene>
    <name evidence="3" type="ORF">POPTR_003G220000</name>
</gene>
<evidence type="ECO:0000313" key="4">
    <source>
        <dbReference type="Proteomes" id="UP000006729"/>
    </source>
</evidence>
<dbReference type="EMBL" id="CM009292">
    <property type="protein sequence ID" value="PNT46894.1"/>
    <property type="molecule type" value="Genomic_DNA"/>
</dbReference>
<dbReference type="AlphaFoldDB" id="A0A2K2BAV5"/>
<evidence type="ECO:0008006" key="5">
    <source>
        <dbReference type="Google" id="ProtNLM"/>
    </source>
</evidence>